<accession>A0A1J4L2K1</accession>
<feature type="coiled-coil region" evidence="1">
    <location>
        <begin position="235"/>
        <end position="284"/>
    </location>
</feature>
<name>A0A1J4L2K1_9EUKA</name>
<feature type="compositionally biased region" description="Polar residues" evidence="2">
    <location>
        <begin position="86"/>
        <end position="131"/>
    </location>
</feature>
<dbReference type="RefSeq" id="XP_068370778.1">
    <property type="nucleotide sequence ID" value="XM_068489797.1"/>
</dbReference>
<dbReference type="PANTHER" id="PTHR47026:SF2">
    <property type="entry name" value="FLAGELLAR ASSOCIATED PROTEIN"/>
    <property type="match status" value="1"/>
</dbReference>
<dbReference type="Proteomes" id="UP000179807">
    <property type="component" value="Unassembled WGS sequence"/>
</dbReference>
<dbReference type="VEuPathDB" id="TrichDB:TRFO_00916"/>
<sequence length="413" mass="47968">MSVCSFSTRGSKTSEQHYFDIANKLVDGEPPVLVTNKNRRNVIIALVTLRNEFESLKDYAKADFTSRLICQLSKEHTPPPPKKKNNLPSQTPTNYSSLAGKESISSTNSSRDYQNSARQTPNKAPKNSASGCQNDFSSFNVSCRSNISSSNEQSVRFINDDDFYQMSDLIDDLMKNKADINEVTPENRRKMILALRIRREQAKQARKYREVSKIDTITEALQPKKPEGRTNKSRLKEAQDRIKIFDARLAELHQTRENEVNHLLAQREIEYNDLQDSLAKQEESFMKTLPSVDDPSFYHSSAKLMEMWENEKRYVDGFDYDAAIILSKRADELEEEEIRKTKKSIIESQNRRKEKWFKDKAQALDTFKSRWDLKINVAHEKYEKFIDKIEMAKKQVVREAKLYERKVRLGIKA</sequence>
<proteinExistence type="predicted"/>
<comment type="caution">
    <text evidence="3">The sequence shown here is derived from an EMBL/GenBank/DDBJ whole genome shotgun (WGS) entry which is preliminary data.</text>
</comment>
<evidence type="ECO:0000256" key="1">
    <source>
        <dbReference type="SAM" id="Coils"/>
    </source>
</evidence>
<dbReference type="EMBL" id="MLAK01000001">
    <property type="protein sequence ID" value="OHT17642.1"/>
    <property type="molecule type" value="Genomic_DNA"/>
</dbReference>
<feature type="region of interest" description="Disordered" evidence="2">
    <location>
        <begin position="72"/>
        <end position="131"/>
    </location>
</feature>
<dbReference type="GeneID" id="94824501"/>
<evidence type="ECO:0000313" key="4">
    <source>
        <dbReference type="Proteomes" id="UP000179807"/>
    </source>
</evidence>
<keyword evidence="1" id="KW-0175">Coiled coil</keyword>
<reference evidence="3" key="1">
    <citation type="submission" date="2016-10" db="EMBL/GenBank/DDBJ databases">
        <authorList>
            <person name="Benchimol M."/>
            <person name="Almeida L.G."/>
            <person name="Vasconcelos A.T."/>
            <person name="Perreira-Neves A."/>
            <person name="Rosa I.A."/>
            <person name="Tasca T."/>
            <person name="Bogo M.R."/>
            <person name="de Souza W."/>
        </authorList>
    </citation>
    <scope>NUCLEOTIDE SEQUENCE [LARGE SCALE GENOMIC DNA]</scope>
    <source>
        <strain evidence="3">K</strain>
    </source>
</reference>
<protein>
    <submittedName>
        <fullName evidence="3">Uncharacterized protein</fullName>
    </submittedName>
</protein>
<dbReference type="AlphaFoldDB" id="A0A1J4L2K1"/>
<keyword evidence="4" id="KW-1185">Reference proteome</keyword>
<evidence type="ECO:0000256" key="2">
    <source>
        <dbReference type="SAM" id="MobiDB-lite"/>
    </source>
</evidence>
<evidence type="ECO:0000313" key="3">
    <source>
        <dbReference type="EMBL" id="OHT17642.1"/>
    </source>
</evidence>
<gene>
    <name evidence="3" type="ORF">TRFO_00916</name>
</gene>
<organism evidence="3 4">
    <name type="scientific">Tritrichomonas foetus</name>
    <dbReference type="NCBI Taxonomy" id="1144522"/>
    <lineage>
        <taxon>Eukaryota</taxon>
        <taxon>Metamonada</taxon>
        <taxon>Parabasalia</taxon>
        <taxon>Tritrichomonadida</taxon>
        <taxon>Tritrichomonadidae</taxon>
        <taxon>Tritrichomonas</taxon>
    </lineage>
</organism>
<dbReference type="PANTHER" id="PTHR47026">
    <property type="entry name" value="PIGMENTOSA GTPASE REGULATOR-LIKE PROTEIN, PUTATIVE-RELATED"/>
    <property type="match status" value="1"/>
</dbReference>